<name>A0A8H7VHR4_9FUNG</name>
<evidence type="ECO:0000256" key="3">
    <source>
        <dbReference type="ARBA" id="ARBA00022692"/>
    </source>
</evidence>
<proteinExistence type="predicted"/>
<evidence type="ECO:0000313" key="10">
    <source>
        <dbReference type="Proteomes" id="UP000646827"/>
    </source>
</evidence>
<keyword evidence="10" id="KW-1185">Reference proteome</keyword>
<feature type="transmembrane region" description="Helical" evidence="7">
    <location>
        <begin position="122"/>
        <end position="143"/>
    </location>
</feature>
<gene>
    <name evidence="9" type="ORF">INT45_012796</name>
</gene>
<feature type="compositionally biased region" description="Basic and acidic residues" evidence="6">
    <location>
        <begin position="64"/>
        <end position="79"/>
    </location>
</feature>
<feature type="compositionally biased region" description="Polar residues" evidence="6">
    <location>
        <begin position="19"/>
        <end position="33"/>
    </location>
</feature>
<evidence type="ECO:0000256" key="7">
    <source>
        <dbReference type="SAM" id="Phobius"/>
    </source>
</evidence>
<keyword evidence="4 7" id="KW-1133">Transmembrane helix</keyword>
<comment type="caution">
    <text evidence="9">The sequence shown here is derived from an EMBL/GenBank/DDBJ whole genome shotgun (WGS) entry which is preliminary data.</text>
</comment>
<feature type="domain" description="DUF202" evidence="8">
    <location>
        <begin position="113"/>
        <end position="180"/>
    </location>
</feature>
<dbReference type="Proteomes" id="UP000646827">
    <property type="component" value="Unassembled WGS sequence"/>
</dbReference>
<feature type="transmembrane region" description="Helical" evidence="7">
    <location>
        <begin position="155"/>
        <end position="172"/>
    </location>
</feature>
<evidence type="ECO:0000256" key="4">
    <source>
        <dbReference type="ARBA" id="ARBA00022989"/>
    </source>
</evidence>
<dbReference type="AlphaFoldDB" id="A0A8H7VHR4"/>
<evidence type="ECO:0000256" key="6">
    <source>
        <dbReference type="SAM" id="MobiDB-lite"/>
    </source>
</evidence>
<feature type="transmembrane region" description="Helical" evidence="7">
    <location>
        <begin position="193"/>
        <end position="215"/>
    </location>
</feature>
<dbReference type="InterPro" id="IPR052053">
    <property type="entry name" value="IM_YidH-like"/>
</dbReference>
<dbReference type="GO" id="GO:0005886">
    <property type="term" value="C:plasma membrane"/>
    <property type="evidence" value="ECO:0007669"/>
    <property type="project" value="UniProtKB-SubCell"/>
</dbReference>
<accession>A0A8H7VHR4</accession>
<evidence type="ECO:0000256" key="2">
    <source>
        <dbReference type="ARBA" id="ARBA00022475"/>
    </source>
</evidence>
<feature type="region of interest" description="Disordered" evidence="6">
    <location>
        <begin position="1"/>
        <end position="79"/>
    </location>
</feature>
<reference evidence="9 10" key="1">
    <citation type="submission" date="2020-12" db="EMBL/GenBank/DDBJ databases">
        <title>Metabolic potential, ecology and presence of endohyphal bacteria is reflected in genomic diversity of Mucoromycotina.</title>
        <authorList>
            <person name="Muszewska A."/>
            <person name="Okrasinska A."/>
            <person name="Steczkiewicz K."/>
            <person name="Drgas O."/>
            <person name="Orlowska M."/>
            <person name="Perlinska-Lenart U."/>
            <person name="Aleksandrzak-Piekarczyk T."/>
            <person name="Szatraj K."/>
            <person name="Zielenkiewicz U."/>
            <person name="Pilsyk S."/>
            <person name="Malc E."/>
            <person name="Mieczkowski P."/>
            <person name="Kruszewska J.S."/>
            <person name="Biernat P."/>
            <person name="Pawlowska J."/>
        </authorList>
    </citation>
    <scope>NUCLEOTIDE SEQUENCE [LARGE SCALE GENOMIC DNA]</scope>
    <source>
        <strain evidence="9 10">CBS 142.35</strain>
    </source>
</reference>
<evidence type="ECO:0000313" key="9">
    <source>
        <dbReference type="EMBL" id="KAG2216938.1"/>
    </source>
</evidence>
<dbReference type="OrthoDB" id="199599at2759"/>
<evidence type="ECO:0000259" key="8">
    <source>
        <dbReference type="Pfam" id="PF02656"/>
    </source>
</evidence>
<keyword evidence="2" id="KW-1003">Cell membrane</keyword>
<evidence type="ECO:0000256" key="1">
    <source>
        <dbReference type="ARBA" id="ARBA00004651"/>
    </source>
</evidence>
<sequence length="220" mass="25198">MNRKTEEQTQQQQEVTMHPTDSNNSHTTSLTRNPNEDHDSSTDSFEENDRVHEFTPPFLVRTKSRPEKENLRRQYQENRDENKRRFTVYDTISRFFERFSASALLENKAAVARDHLANERTFLAWLRTSLSLVTVGVAITQLYNLNPSNNAHAGRAVGATFVILSIVFLYMANARYFHSQVSLTKDHFPASRGAILFGSTAVLAVLIAMFTLIVIDQKHH</sequence>
<protein>
    <recommendedName>
        <fullName evidence="8">DUF202 domain-containing protein</fullName>
    </recommendedName>
</protein>
<dbReference type="EMBL" id="JAEPRB010000343">
    <property type="protein sequence ID" value="KAG2216938.1"/>
    <property type="molecule type" value="Genomic_DNA"/>
</dbReference>
<comment type="subcellular location">
    <subcellularLocation>
        <location evidence="1">Cell membrane</location>
        <topology evidence="1">Multi-pass membrane protein</topology>
    </subcellularLocation>
</comment>
<dbReference type="InterPro" id="IPR003807">
    <property type="entry name" value="DUF202"/>
</dbReference>
<dbReference type="PANTHER" id="PTHR34187">
    <property type="entry name" value="FGR18P"/>
    <property type="match status" value="1"/>
</dbReference>
<dbReference type="PANTHER" id="PTHR34187:SF2">
    <property type="entry name" value="DUF202 DOMAIN-CONTAINING PROTEIN"/>
    <property type="match status" value="1"/>
</dbReference>
<dbReference type="Pfam" id="PF02656">
    <property type="entry name" value="DUF202"/>
    <property type="match status" value="1"/>
</dbReference>
<keyword evidence="3 7" id="KW-0812">Transmembrane</keyword>
<evidence type="ECO:0000256" key="5">
    <source>
        <dbReference type="ARBA" id="ARBA00023136"/>
    </source>
</evidence>
<feature type="compositionally biased region" description="Basic and acidic residues" evidence="6">
    <location>
        <begin position="34"/>
        <end position="53"/>
    </location>
</feature>
<keyword evidence="5 7" id="KW-0472">Membrane</keyword>
<organism evidence="9 10">
    <name type="scientific">Circinella minor</name>
    <dbReference type="NCBI Taxonomy" id="1195481"/>
    <lineage>
        <taxon>Eukaryota</taxon>
        <taxon>Fungi</taxon>
        <taxon>Fungi incertae sedis</taxon>
        <taxon>Mucoromycota</taxon>
        <taxon>Mucoromycotina</taxon>
        <taxon>Mucoromycetes</taxon>
        <taxon>Mucorales</taxon>
        <taxon>Lichtheimiaceae</taxon>
        <taxon>Circinella</taxon>
    </lineage>
</organism>